<gene>
    <name evidence="2" type="ORF">QBC38DRAFT_160273</name>
</gene>
<name>A0AAN7BSP0_9PEZI</name>
<organism evidence="2 3">
    <name type="scientific">Podospora fimiseda</name>
    <dbReference type="NCBI Taxonomy" id="252190"/>
    <lineage>
        <taxon>Eukaryota</taxon>
        <taxon>Fungi</taxon>
        <taxon>Dikarya</taxon>
        <taxon>Ascomycota</taxon>
        <taxon>Pezizomycotina</taxon>
        <taxon>Sordariomycetes</taxon>
        <taxon>Sordariomycetidae</taxon>
        <taxon>Sordariales</taxon>
        <taxon>Podosporaceae</taxon>
        <taxon>Podospora</taxon>
    </lineage>
</organism>
<evidence type="ECO:0008006" key="4">
    <source>
        <dbReference type="Google" id="ProtNLM"/>
    </source>
</evidence>
<dbReference type="AlphaFoldDB" id="A0AAN7BSP0"/>
<dbReference type="EMBL" id="MU865320">
    <property type="protein sequence ID" value="KAK4228353.1"/>
    <property type="molecule type" value="Genomic_DNA"/>
</dbReference>
<proteinExistence type="predicted"/>
<protein>
    <recommendedName>
        <fullName evidence="4">Secreted protein</fullName>
    </recommendedName>
</protein>
<keyword evidence="3" id="KW-1185">Reference proteome</keyword>
<reference evidence="2" key="2">
    <citation type="submission" date="2023-05" db="EMBL/GenBank/DDBJ databases">
        <authorList>
            <consortium name="Lawrence Berkeley National Laboratory"/>
            <person name="Steindorff A."/>
            <person name="Hensen N."/>
            <person name="Bonometti L."/>
            <person name="Westerberg I."/>
            <person name="Brannstrom I.O."/>
            <person name="Guillou S."/>
            <person name="Cros-Aarteil S."/>
            <person name="Calhoun S."/>
            <person name="Haridas S."/>
            <person name="Kuo A."/>
            <person name="Mondo S."/>
            <person name="Pangilinan J."/>
            <person name="Riley R."/>
            <person name="Labutti K."/>
            <person name="Andreopoulos B."/>
            <person name="Lipzen A."/>
            <person name="Chen C."/>
            <person name="Yanf M."/>
            <person name="Daum C."/>
            <person name="Ng V."/>
            <person name="Clum A."/>
            <person name="Ohm R."/>
            <person name="Martin F."/>
            <person name="Silar P."/>
            <person name="Natvig D."/>
            <person name="Lalanne C."/>
            <person name="Gautier V."/>
            <person name="Ament-Velasquez S.L."/>
            <person name="Kruys A."/>
            <person name="Hutchinson M.I."/>
            <person name="Powell A.J."/>
            <person name="Barry K."/>
            <person name="Miller A.N."/>
            <person name="Grigoriev I.V."/>
            <person name="Debuchy R."/>
            <person name="Gladieux P."/>
            <person name="Thoren M.H."/>
            <person name="Johannesson H."/>
        </authorList>
    </citation>
    <scope>NUCLEOTIDE SEQUENCE</scope>
    <source>
        <strain evidence="2">CBS 990.96</strain>
    </source>
</reference>
<dbReference type="Proteomes" id="UP001301958">
    <property type="component" value="Unassembled WGS sequence"/>
</dbReference>
<accession>A0AAN7BSP0</accession>
<evidence type="ECO:0000313" key="3">
    <source>
        <dbReference type="Proteomes" id="UP001301958"/>
    </source>
</evidence>
<keyword evidence="1" id="KW-0732">Signal</keyword>
<evidence type="ECO:0000256" key="1">
    <source>
        <dbReference type="SAM" id="SignalP"/>
    </source>
</evidence>
<feature type="chain" id="PRO_5042811396" description="Secreted protein" evidence="1">
    <location>
        <begin position="26"/>
        <end position="150"/>
    </location>
</feature>
<evidence type="ECO:0000313" key="2">
    <source>
        <dbReference type="EMBL" id="KAK4228353.1"/>
    </source>
</evidence>
<feature type="signal peptide" evidence="1">
    <location>
        <begin position="1"/>
        <end position="25"/>
    </location>
</feature>
<comment type="caution">
    <text evidence="2">The sequence shown here is derived from an EMBL/GenBank/DDBJ whole genome shotgun (WGS) entry which is preliminary data.</text>
</comment>
<reference evidence="2" key="1">
    <citation type="journal article" date="2023" name="Mol. Phylogenet. Evol.">
        <title>Genome-scale phylogeny and comparative genomics of the fungal order Sordariales.</title>
        <authorList>
            <person name="Hensen N."/>
            <person name="Bonometti L."/>
            <person name="Westerberg I."/>
            <person name="Brannstrom I.O."/>
            <person name="Guillou S."/>
            <person name="Cros-Aarteil S."/>
            <person name="Calhoun S."/>
            <person name="Haridas S."/>
            <person name="Kuo A."/>
            <person name="Mondo S."/>
            <person name="Pangilinan J."/>
            <person name="Riley R."/>
            <person name="LaButti K."/>
            <person name="Andreopoulos B."/>
            <person name="Lipzen A."/>
            <person name="Chen C."/>
            <person name="Yan M."/>
            <person name="Daum C."/>
            <person name="Ng V."/>
            <person name="Clum A."/>
            <person name="Steindorff A."/>
            <person name="Ohm R.A."/>
            <person name="Martin F."/>
            <person name="Silar P."/>
            <person name="Natvig D.O."/>
            <person name="Lalanne C."/>
            <person name="Gautier V."/>
            <person name="Ament-Velasquez S.L."/>
            <person name="Kruys A."/>
            <person name="Hutchinson M.I."/>
            <person name="Powell A.J."/>
            <person name="Barry K."/>
            <person name="Miller A.N."/>
            <person name="Grigoriev I.V."/>
            <person name="Debuchy R."/>
            <person name="Gladieux P."/>
            <person name="Hiltunen Thoren M."/>
            <person name="Johannesson H."/>
        </authorList>
    </citation>
    <scope>NUCLEOTIDE SEQUENCE</scope>
    <source>
        <strain evidence="2">CBS 990.96</strain>
    </source>
</reference>
<sequence length="150" mass="16989">MWMGCGVGVYMCGCVGVVWVSHAAGNTLPTPSSPPPPPRQNRFLLFLTEGLYQNHTQRKRECDIARTDMKTEFVCLLNPHVKKKPLPLPAQAVRKGILKQAQRTSTKYARLQKTILDQAVTDNGLQHTHRRGRRTYYLPRVVVSNLTDCF</sequence>